<reference evidence="2 3" key="1">
    <citation type="submission" date="2018-03" db="EMBL/GenBank/DDBJ databases">
        <title>Genomic Encyclopedia of Type Strains, Phase III (KMG-III): the genomes of soil and plant-associated and newly described type strains.</title>
        <authorList>
            <person name="Whitman W."/>
        </authorList>
    </citation>
    <scope>NUCLEOTIDE SEQUENCE [LARGE SCALE GENOMIC DNA]</scope>
    <source>
        <strain evidence="2 3">CGMCC 1.12700</strain>
    </source>
</reference>
<dbReference type="PROSITE" id="PS50206">
    <property type="entry name" value="RHODANESE_3"/>
    <property type="match status" value="1"/>
</dbReference>
<dbReference type="CDD" id="cd00158">
    <property type="entry name" value="RHOD"/>
    <property type="match status" value="1"/>
</dbReference>
<dbReference type="RefSeq" id="WP_106525211.1">
    <property type="nucleotide sequence ID" value="NZ_PYGD01000014.1"/>
</dbReference>
<dbReference type="Proteomes" id="UP000240572">
    <property type="component" value="Unassembled WGS sequence"/>
</dbReference>
<name>A0A2P8CV50_9BACT</name>
<accession>A0A2P8CV50</accession>
<gene>
    <name evidence="2" type="ORF">B0I18_11465</name>
</gene>
<dbReference type="Pfam" id="PF00581">
    <property type="entry name" value="Rhodanese"/>
    <property type="match status" value="1"/>
</dbReference>
<evidence type="ECO:0000313" key="2">
    <source>
        <dbReference type="EMBL" id="PSK88853.1"/>
    </source>
</evidence>
<protein>
    <submittedName>
        <fullName evidence="2">Rhodanese-related sulfurtransferase</fullName>
    </submittedName>
</protein>
<dbReference type="OrthoDB" id="9808735at2"/>
<dbReference type="PANTHER" id="PTHR43031">
    <property type="entry name" value="FAD-DEPENDENT OXIDOREDUCTASE"/>
    <property type="match status" value="1"/>
</dbReference>
<keyword evidence="3" id="KW-1185">Reference proteome</keyword>
<dbReference type="SMART" id="SM00450">
    <property type="entry name" value="RHOD"/>
    <property type="match status" value="1"/>
</dbReference>
<evidence type="ECO:0000313" key="3">
    <source>
        <dbReference type="Proteomes" id="UP000240572"/>
    </source>
</evidence>
<keyword evidence="2" id="KW-0808">Transferase</keyword>
<dbReference type="PANTHER" id="PTHR43031:SF17">
    <property type="entry name" value="SULFURTRANSFERASE YTWF-RELATED"/>
    <property type="match status" value="1"/>
</dbReference>
<dbReference type="EMBL" id="PYGD01000014">
    <property type="protein sequence ID" value="PSK88853.1"/>
    <property type="molecule type" value="Genomic_DNA"/>
</dbReference>
<dbReference type="InterPro" id="IPR036873">
    <property type="entry name" value="Rhodanese-like_dom_sf"/>
</dbReference>
<dbReference type="InterPro" id="IPR050229">
    <property type="entry name" value="GlpE_sulfurtransferase"/>
</dbReference>
<dbReference type="InterPro" id="IPR001763">
    <property type="entry name" value="Rhodanese-like_dom"/>
</dbReference>
<dbReference type="SUPFAM" id="SSF52821">
    <property type="entry name" value="Rhodanese/Cell cycle control phosphatase"/>
    <property type="match status" value="1"/>
</dbReference>
<organism evidence="2 3">
    <name type="scientific">Taibaiella chishuiensis</name>
    <dbReference type="NCBI Taxonomy" id="1434707"/>
    <lineage>
        <taxon>Bacteria</taxon>
        <taxon>Pseudomonadati</taxon>
        <taxon>Bacteroidota</taxon>
        <taxon>Chitinophagia</taxon>
        <taxon>Chitinophagales</taxon>
        <taxon>Chitinophagaceae</taxon>
        <taxon>Taibaiella</taxon>
    </lineage>
</organism>
<evidence type="ECO:0000259" key="1">
    <source>
        <dbReference type="PROSITE" id="PS50206"/>
    </source>
</evidence>
<dbReference type="AlphaFoldDB" id="A0A2P8CV50"/>
<proteinExistence type="predicted"/>
<comment type="caution">
    <text evidence="2">The sequence shown here is derived from an EMBL/GenBank/DDBJ whole genome shotgun (WGS) entry which is preliminary data.</text>
</comment>
<dbReference type="Gene3D" id="3.40.250.10">
    <property type="entry name" value="Rhodanese-like domain"/>
    <property type="match status" value="1"/>
</dbReference>
<sequence>MEHITVEQLKARLDAGEQLHVLDVREANEYAESNIGATLLPLSQLRNMDTEAIDDWKQDEVIVHCRSGKRSMEACMLLDTMGFAKTVNVTGGILDWQQKFGNAQIK</sequence>
<dbReference type="GO" id="GO:0016740">
    <property type="term" value="F:transferase activity"/>
    <property type="evidence" value="ECO:0007669"/>
    <property type="project" value="UniProtKB-KW"/>
</dbReference>
<feature type="domain" description="Rhodanese" evidence="1">
    <location>
        <begin position="15"/>
        <end position="105"/>
    </location>
</feature>